<feature type="signal peptide" evidence="2">
    <location>
        <begin position="1"/>
        <end position="20"/>
    </location>
</feature>
<gene>
    <name evidence="3" type="ORF">NGM99_15325</name>
</gene>
<evidence type="ECO:0000256" key="2">
    <source>
        <dbReference type="SAM" id="SignalP"/>
    </source>
</evidence>
<evidence type="ECO:0008006" key="5">
    <source>
        <dbReference type="Google" id="ProtNLM"/>
    </source>
</evidence>
<accession>A0ABT1CAE8</accession>
<comment type="caution">
    <text evidence="3">The sequence shown here is derived from an EMBL/GenBank/DDBJ whole genome shotgun (WGS) entry which is preliminary data.</text>
</comment>
<evidence type="ECO:0000313" key="3">
    <source>
        <dbReference type="EMBL" id="MCO6051155.1"/>
    </source>
</evidence>
<keyword evidence="4" id="KW-1185">Reference proteome</keyword>
<feature type="compositionally biased region" description="Low complexity" evidence="1">
    <location>
        <begin position="79"/>
        <end position="90"/>
    </location>
</feature>
<keyword evidence="2" id="KW-0732">Signal</keyword>
<evidence type="ECO:0000256" key="1">
    <source>
        <dbReference type="SAM" id="MobiDB-lite"/>
    </source>
</evidence>
<dbReference type="RefSeq" id="WP_252820435.1">
    <property type="nucleotide sequence ID" value="NZ_JAMXQS010000007.1"/>
</dbReference>
<feature type="compositionally biased region" description="Polar residues" evidence="1">
    <location>
        <begin position="29"/>
        <end position="53"/>
    </location>
</feature>
<proteinExistence type="predicted"/>
<sequence>MKKILAATALVLTMASPVLAQNVQDRLSPNISDQPSRWMNNSTGGFNDPSAETNVPAANYGVDYGTTRSIERNDRGIGSASAPTPEASSSILGEGVNAPQEDQNF</sequence>
<dbReference type="Proteomes" id="UP001205906">
    <property type="component" value="Unassembled WGS sequence"/>
</dbReference>
<reference evidence="3 4" key="1">
    <citation type="submission" date="2022-06" db="EMBL/GenBank/DDBJ databases">
        <title>Mesorhizobium sp. strain RP14 Genome sequencing and assembly.</title>
        <authorList>
            <person name="Kim I."/>
        </authorList>
    </citation>
    <scope>NUCLEOTIDE SEQUENCE [LARGE SCALE GENOMIC DNA]</scope>
    <source>
        <strain evidence="4">RP14(2022)</strain>
    </source>
</reference>
<protein>
    <recommendedName>
        <fullName evidence="5">DUF680 domain-containing protein</fullName>
    </recommendedName>
</protein>
<feature type="region of interest" description="Disordered" evidence="1">
    <location>
        <begin position="29"/>
        <end position="105"/>
    </location>
</feature>
<dbReference type="EMBL" id="JAMXQS010000007">
    <property type="protein sequence ID" value="MCO6051155.1"/>
    <property type="molecule type" value="Genomic_DNA"/>
</dbReference>
<feature type="chain" id="PRO_5046467228" description="DUF680 domain-containing protein" evidence="2">
    <location>
        <begin position="21"/>
        <end position="105"/>
    </location>
</feature>
<evidence type="ECO:0000313" key="4">
    <source>
        <dbReference type="Proteomes" id="UP001205906"/>
    </source>
</evidence>
<organism evidence="3 4">
    <name type="scientific">Mesorhizobium liriopis</name>
    <dbReference type="NCBI Taxonomy" id="2953882"/>
    <lineage>
        <taxon>Bacteria</taxon>
        <taxon>Pseudomonadati</taxon>
        <taxon>Pseudomonadota</taxon>
        <taxon>Alphaproteobacteria</taxon>
        <taxon>Hyphomicrobiales</taxon>
        <taxon>Phyllobacteriaceae</taxon>
        <taxon>Mesorhizobium</taxon>
    </lineage>
</organism>
<name>A0ABT1CAE8_9HYPH</name>